<gene>
    <name evidence="1" type="ORF">AC626_01590</name>
</gene>
<accession>A0A0L0EWZ4</accession>
<dbReference type="Proteomes" id="UP000036850">
    <property type="component" value="Unassembled WGS sequence"/>
</dbReference>
<organism evidence="1 2">
    <name type="scientific">Pseudoalteromonas rubra</name>
    <dbReference type="NCBI Taxonomy" id="43658"/>
    <lineage>
        <taxon>Bacteria</taxon>
        <taxon>Pseudomonadati</taxon>
        <taxon>Pseudomonadota</taxon>
        <taxon>Gammaproteobacteria</taxon>
        <taxon>Alteromonadales</taxon>
        <taxon>Pseudoalteromonadaceae</taxon>
        <taxon>Pseudoalteromonas</taxon>
    </lineage>
</organism>
<dbReference type="EMBL" id="LFZX01000006">
    <property type="protein sequence ID" value="KNC68952.1"/>
    <property type="molecule type" value="Genomic_DNA"/>
</dbReference>
<evidence type="ECO:0000313" key="2">
    <source>
        <dbReference type="Proteomes" id="UP000036850"/>
    </source>
</evidence>
<dbReference type="AlphaFoldDB" id="A0A0L0EWZ4"/>
<evidence type="ECO:0000313" key="1">
    <source>
        <dbReference type="EMBL" id="KNC68952.1"/>
    </source>
</evidence>
<proteinExistence type="predicted"/>
<comment type="caution">
    <text evidence="1">The sequence shown here is derived from an EMBL/GenBank/DDBJ whole genome shotgun (WGS) entry which is preliminary data.</text>
</comment>
<name>A0A0L0EWZ4_9GAMM</name>
<sequence>MNIKLIEIEDPIERHKRGAIEVAITTTSGEKRWCFFFTPEGMSACGDWIEGTKVRFHYGASHMILVSEISESIIKAALRDIDKQGKIELCTTPYV</sequence>
<protein>
    <submittedName>
        <fullName evidence="1">Uncharacterized protein</fullName>
    </submittedName>
</protein>
<reference evidence="2" key="1">
    <citation type="submission" date="2015-07" db="EMBL/GenBank/DDBJ databases">
        <title>Draft genome sequence of a Pseudoalteromonas rubra strain, OCN096, isolated from Kaneohe Bay, Oahu, Hawaii.</title>
        <authorList>
            <person name="Beurmann S."/>
            <person name="Ushijima B."/>
            <person name="Belcaid M."/>
            <person name="Callahan S.M."/>
            <person name="Aeby G.S."/>
        </authorList>
    </citation>
    <scope>NUCLEOTIDE SEQUENCE [LARGE SCALE GENOMIC DNA]</scope>
    <source>
        <strain evidence="2">OCN096</strain>
    </source>
</reference>
<dbReference type="PATRIC" id="fig|43658.6.peg.4881"/>